<evidence type="ECO:0000313" key="2">
    <source>
        <dbReference type="EMBL" id="KAJ7413201.1"/>
    </source>
</evidence>
<dbReference type="EMBL" id="WHWB01034153">
    <property type="protein sequence ID" value="KAJ7413201.1"/>
    <property type="molecule type" value="Genomic_DNA"/>
</dbReference>
<name>A0ABQ9D178_9PASS</name>
<accession>A0ABQ9D178</accession>
<evidence type="ECO:0000313" key="3">
    <source>
        <dbReference type="Proteomes" id="UP001145742"/>
    </source>
</evidence>
<feature type="region of interest" description="Disordered" evidence="1">
    <location>
        <begin position="1"/>
        <end position="117"/>
    </location>
</feature>
<dbReference type="Proteomes" id="UP001145742">
    <property type="component" value="Unassembled WGS sequence"/>
</dbReference>
<feature type="compositionally biased region" description="Basic and acidic residues" evidence="1">
    <location>
        <begin position="107"/>
        <end position="117"/>
    </location>
</feature>
<evidence type="ECO:0000256" key="1">
    <source>
        <dbReference type="SAM" id="MobiDB-lite"/>
    </source>
</evidence>
<feature type="compositionally biased region" description="Basic and acidic residues" evidence="1">
    <location>
        <begin position="51"/>
        <end position="70"/>
    </location>
</feature>
<keyword evidence="3" id="KW-1185">Reference proteome</keyword>
<reference evidence="2" key="1">
    <citation type="submission" date="2019-10" db="EMBL/GenBank/DDBJ databases">
        <authorList>
            <person name="Soares A.E.R."/>
            <person name="Aleixo A."/>
            <person name="Schneider P."/>
            <person name="Miyaki C.Y."/>
            <person name="Schneider M.P."/>
            <person name="Mello C."/>
            <person name="Vasconcelos A.T.R."/>
        </authorList>
    </citation>
    <scope>NUCLEOTIDE SEQUENCE</scope>
    <source>
        <tissue evidence="2">Muscle</tissue>
    </source>
</reference>
<comment type="caution">
    <text evidence="2">The sequence shown here is derived from an EMBL/GenBank/DDBJ whole genome shotgun (WGS) entry which is preliminary data.</text>
</comment>
<sequence length="117" mass="13131">MDPPNLKDGNLPSHKGGNPPTQGWRLINLKDGGPPNAEYWDPPTLTMQIPKPKDIHNPEDGDSAHSKDGDPPAQEWRTSTERLPPAMRTKILPKSKDANPIFPNPREGNHSLEYRWL</sequence>
<organism evidence="2 3">
    <name type="scientific">Willisornis vidua</name>
    <name type="common">Xingu scale-backed antbird</name>
    <dbReference type="NCBI Taxonomy" id="1566151"/>
    <lineage>
        <taxon>Eukaryota</taxon>
        <taxon>Metazoa</taxon>
        <taxon>Chordata</taxon>
        <taxon>Craniata</taxon>
        <taxon>Vertebrata</taxon>
        <taxon>Euteleostomi</taxon>
        <taxon>Archelosauria</taxon>
        <taxon>Archosauria</taxon>
        <taxon>Dinosauria</taxon>
        <taxon>Saurischia</taxon>
        <taxon>Theropoda</taxon>
        <taxon>Coelurosauria</taxon>
        <taxon>Aves</taxon>
        <taxon>Neognathae</taxon>
        <taxon>Neoaves</taxon>
        <taxon>Telluraves</taxon>
        <taxon>Australaves</taxon>
        <taxon>Passeriformes</taxon>
        <taxon>Thamnophilidae</taxon>
        <taxon>Willisornis</taxon>
    </lineage>
</organism>
<proteinExistence type="predicted"/>
<protein>
    <submittedName>
        <fullName evidence="2">Uncharacterized protein</fullName>
    </submittedName>
</protein>
<gene>
    <name evidence="2" type="ORF">WISP_92370</name>
</gene>